<evidence type="ECO:0000313" key="4">
    <source>
        <dbReference type="Proteomes" id="UP001159427"/>
    </source>
</evidence>
<evidence type="ECO:0000256" key="1">
    <source>
        <dbReference type="ARBA" id="ARBA00022737"/>
    </source>
</evidence>
<dbReference type="SUPFAM" id="SSF49265">
    <property type="entry name" value="Fibronectin type III"/>
    <property type="match status" value="2"/>
</dbReference>
<accession>A0ABN8T230</accession>
<dbReference type="InterPro" id="IPR013783">
    <property type="entry name" value="Ig-like_fold"/>
</dbReference>
<feature type="non-terminal residue" evidence="3">
    <location>
        <position position="335"/>
    </location>
</feature>
<keyword evidence="1" id="KW-0677">Repeat</keyword>
<gene>
    <name evidence="3" type="ORF">PEVE_00034962</name>
</gene>
<dbReference type="PROSITE" id="PS50853">
    <property type="entry name" value="FN3"/>
    <property type="match status" value="3"/>
</dbReference>
<keyword evidence="4" id="KW-1185">Reference proteome</keyword>
<dbReference type="InterPro" id="IPR036116">
    <property type="entry name" value="FN3_sf"/>
</dbReference>
<feature type="domain" description="Fibronectin type-III" evidence="2">
    <location>
        <begin position="238"/>
        <end position="335"/>
    </location>
</feature>
<sequence>MSLVTNRFRAPKDLLFVNLSDESPDSGLRADDVGCVPLQQDPPGVKQRQCGVFEVTWKPPSLDSGGGPLTGYQVQLSTSRDRSGGWRNCTAFVSNHSCLFTDLSSETEYLIRVRAFNKKGPGQWADTLETTDLIGPPDVSEIINNETEIPGMKPIVTVQWTRPNDIYCNITMYSLRYKVVQPATEKITKIINTTNASLTSLKLEFQHSKKYEVIVFAWNNLGRSKGSTAWEVRTAQYVPYPVTLLDLKRGCSSINLTWSPLSRDAEGGMVTGYLAQIKAASSEEPWTTKNVSRLTQSCLFTHLKPNSEYHVRVMAQNKMGYGWPSEMSKVSTIQA</sequence>
<reference evidence="3 4" key="1">
    <citation type="submission" date="2022-05" db="EMBL/GenBank/DDBJ databases">
        <authorList>
            <consortium name="Genoscope - CEA"/>
            <person name="William W."/>
        </authorList>
    </citation>
    <scope>NUCLEOTIDE SEQUENCE [LARGE SCALE GENOMIC DNA]</scope>
</reference>
<feature type="domain" description="Fibronectin type-III" evidence="2">
    <location>
        <begin position="39"/>
        <end position="137"/>
    </location>
</feature>
<organism evidence="3 4">
    <name type="scientific">Porites evermanni</name>
    <dbReference type="NCBI Taxonomy" id="104178"/>
    <lineage>
        <taxon>Eukaryota</taxon>
        <taxon>Metazoa</taxon>
        <taxon>Cnidaria</taxon>
        <taxon>Anthozoa</taxon>
        <taxon>Hexacorallia</taxon>
        <taxon>Scleractinia</taxon>
        <taxon>Fungiina</taxon>
        <taxon>Poritidae</taxon>
        <taxon>Porites</taxon>
    </lineage>
</organism>
<dbReference type="PRINTS" id="PR00014">
    <property type="entry name" value="FNTYPEIII"/>
</dbReference>
<dbReference type="Pfam" id="PF00041">
    <property type="entry name" value="fn3"/>
    <property type="match status" value="2"/>
</dbReference>
<dbReference type="Gene3D" id="2.60.40.10">
    <property type="entry name" value="Immunoglobulins"/>
    <property type="match status" value="3"/>
</dbReference>
<proteinExistence type="predicted"/>
<dbReference type="CDD" id="cd00063">
    <property type="entry name" value="FN3"/>
    <property type="match status" value="3"/>
</dbReference>
<feature type="domain" description="Fibronectin type-III" evidence="2">
    <location>
        <begin position="139"/>
        <end position="237"/>
    </location>
</feature>
<dbReference type="Proteomes" id="UP001159427">
    <property type="component" value="Unassembled WGS sequence"/>
</dbReference>
<dbReference type="PANTHER" id="PTHR13817:SF166">
    <property type="entry name" value="NEURONAL IGCAM-RELATED"/>
    <property type="match status" value="1"/>
</dbReference>
<evidence type="ECO:0000313" key="3">
    <source>
        <dbReference type="EMBL" id="CAH3197560.1"/>
    </source>
</evidence>
<dbReference type="SMART" id="SM00060">
    <property type="entry name" value="FN3"/>
    <property type="match status" value="3"/>
</dbReference>
<dbReference type="EMBL" id="CALNXI010005362">
    <property type="protein sequence ID" value="CAH3197560.1"/>
    <property type="molecule type" value="Genomic_DNA"/>
</dbReference>
<comment type="caution">
    <text evidence="3">The sequence shown here is derived from an EMBL/GenBank/DDBJ whole genome shotgun (WGS) entry which is preliminary data.</text>
</comment>
<protein>
    <recommendedName>
        <fullName evidence="2">Fibronectin type-III domain-containing protein</fullName>
    </recommendedName>
</protein>
<name>A0ABN8T230_9CNID</name>
<dbReference type="PANTHER" id="PTHR13817">
    <property type="entry name" value="TITIN"/>
    <property type="match status" value="1"/>
</dbReference>
<dbReference type="InterPro" id="IPR003961">
    <property type="entry name" value="FN3_dom"/>
</dbReference>
<dbReference type="InterPro" id="IPR050964">
    <property type="entry name" value="Striated_Muscle_Regulatory"/>
</dbReference>
<evidence type="ECO:0000259" key="2">
    <source>
        <dbReference type="PROSITE" id="PS50853"/>
    </source>
</evidence>